<keyword evidence="2" id="KW-1185">Reference proteome</keyword>
<reference evidence="1" key="1">
    <citation type="submission" date="2021-05" db="EMBL/GenBank/DDBJ databases">
        <authorList>
            <person name="Scholz U."/>
            <person name="Mascher M."/>
            <person name="Fiebig A."/>
        </authorList>
    </citation>
    <scope>NUCLEOTIDE SEQUENCE [LARGE SCALE GENOMIC DNA]</scope>
</reference>
<protein>
    <submittedName>
        <fullName evidence="1">Uncharacterized protein</fullName>
    </submittedName>
</protein>
<organism evidence="1 2">
    <name type="scientific">Avena sativa</name>
    <name type="common">Oat</name>
    <dbReference type="NCBI Taxonomy" id="4498"/>
    <lineage>
        <taxon>Eukaryota</taxon>
        <taxon>Viridiplantae</taxon>
        <taxon>Streptophyta</taxon>
        <taxon>Embryophyta</taxon>
        <taxon>Tracheophyta</taxon>
        <taxon>Spermatophyta</taxon>
        <taxon>Magnoliopsida</taxon>
        <taxon>Liliopsida</taxon>
        <taxon>Poales</taxon>
        <taxon>Poaceae</taxon>
        <taxon>BOP clade</taxon>
        <taxon>Pooideae</taxon>
        <taxon>Poodae</taxon>
        <taxon>Poeae</taxon>
        <taxon>Poeae Chloroplast Group 1 (Aveneae type)</taxon>
        <taxon>Aveninae</taxon>
        <taxon>Avena</taxon>
    </lineage>
</organism>
<proteinExistence type="predicted"/>
<sequence length="674" mass="72762">MEAAVAALKAATEKTAGVASAAKEAAVAASAAATEAAGAATAAKEAAAAALAIAKQTAAASLTAKEALMAAAAAATEAAGAATAANEAVVVALATAKQAAATSLTAKEAAMAAEAAAKESAAAATATAKELAPVMRYSKKRRIHQIGDGGSRVGNRDGRGNLNLVSASPTRSSAASSPSFTKESAAAAAATTKEELAAVRYSKKHRFHQIDDGGRGGSHRDDGGSLDLISALPDDVLGAIISRLPTIDGARTQAISRRWLPLWRSAPLNLVVIFKQGIKNTKLVASVSKILSEHRGDARRLSLDLFSPNDVPVRGGERKIDGWLRSRALDSLQELDFTYRSGMPLSVFRFAPTLCFARFSYCDFPESISTLHLNFPCLKQLSLFMVTITEDSLHSMLSGCTALESLELREIYVIGVICISSQTLRSLAFSGHHKNQGFIFGENKKGFILQLVIKDAPSLERLLPLYRYKGPATIRVIQAPKLEIWGVLSESISLIQFGTTIFQKMIAVNLTTKIHTMKILVLQSIGPNLDAVVDFLKCFPCLVRLYVISSLQSRPTMDMNMNNARKYDPLDPIECLELHLEKVVLVGYDGRMRPSVDFAKFFVLNTKLLKEMEIEILSEQNNEWMANQYKQLCVENRASRDARIELKIATKKSINYAIRTHDLRMADPFDNMSF</sequence>
<evidence type="ECO:0000313" key="2">
    <source>
        <dbReference type="Proteomes" id="UP001732700"/>
    </source>
</evidence>
<name>A0ACD5U3Z9_AVESA</name>
<dbReference type="EnsemblPlants" id="AVESA.00010b.r2.1DG0171820.1">
    <property type="protein sequence ID" value="AVESA.00010b.r2.1DG0171820.1.CDS"/>
    <property type="gene ID" value="AVESA.00010b.r2.1DG0171820"/>
</dbReference>
<accession>A0ACD5U3Z9</accession>
<reference evidence="1" key="2">
    <citation type="submission" date="2025-09" db="UniProtKB">
        <authorList>
            <consortium name="EnsemblPlants"/>
        </authorList>
    </citation>
    <scope>IDENTIFICATION</scope>
</reference>
<dbReference type="Proteomes" id="UP001732700">
    <property type="component" value="Chromosome 1D"/>
</dbReference>
<evidence type="ECO:0000313" key="1">
    <source>
        <dbReference type="EnsemblPlants" id="AVESA.00010b.r2.1DG0171820.1.CDS"/>
    </source>
</evidence>